<dbReference type="PROSITE" id="PS01186">
    <property type="entry name" value="EGF_2"/>
    <property type="match status" value="1"/>
</dbReference>
<dbReference type="InterPro" id="IPR018097">
    <property type="entry name" value="EGF_Ca-bd_CS"/>
</dbReference>
<evidence type="ECO:0000256" key="8">
    <source>
        <dbReference type="ARBA" id="ARBA00023157"/>
    </source>
</evidence>
<evidence type="ECO:0000256" key="10">
    <source>
        <dbReference type="PROSITE-ProRule" id="PRU00076"/>
    </source>
</evidence>
<keyword evidence="8 10" id="KW-1015">Disulfide bond</keyword>
<dbReference type="FunFam" id="2.10.25.10:FF:000385">
    <property type="entry name" value="Hemicentin 1"/>
    <property type="match status" value="1"/>
</dbReference>
<feature type="signal peptide" evidence="11">
    <location>
        <begin position="1"/>
        <end position="44"/>
    </location>
</feature>
<proteinExistence type="predicted"/>
<name>A0A3R7QYK8_PENVA</name>
<dbReference type="AlphaFoldDB" id="A0A3R7QYK8"/>
<feature type="domain" description="EGF-like" evidence="12">
    <location>
        <begin position="49"/>
        <end position="87"/>
    </location>
</feature>
<evidence type="ECO:0000256" key="4">
    <source>
        <dbReference type="ARBA" id="ARBA00022536"/>
    </source>
</evidence>
<keyword evidence="4 10" id="KW-0245">EGF-like domain</keyword>
<dbReference type="Proteomes" id="UP000283509">
    <property type="component" value="Unassembled WGS sequence"/>
</dbReference>
<keyword evidence="7" id="KW-0106">Calcium</keyword>
<evidence type="ECO:0000313" key="13">
    <source>
        <dbReference type="EMBL" id="ROT83517.1"/>
    </source>
</evidence>
<dbReference type="InterPro" id="IPR049883">
    <property type="entry name" value="NOTCH1_EGF-like"/>
</dbReference>
<protein>
    <submittedName>
        <fullName evidence="13">Putative hemicentin-1 isoform X2</fullName>
    </submittedName>
</protein>
<dbReference type="InterPro" id="IPR001881">
    <property type="entry name" value="EGF-like_Ca-bd_dom"/>
</dbReference>
<dbReference type="Pfam" id="PF07645">
    <property type="entry name" value="EGF_CA"/>
    <property type="match status" value="3"/>
</dbReference>
<dbReference type="FunFam" id="2.10.25.10:FF:000352">
    <property type="entry name" value="Hemicentin 1"/>
    <property type="match status" value="1"/>
</dbReference>
<feature type="domain" description="EGF-like" evidence="12">
    <location>
        <begin position="92"/>
        <end position="131"/>
    </location>
</feature>
<reference evidence="13 14" key="2">
    <citation type="submission" date="2019-01" db="EMBL/GenBank/DDBJ databases">
        <title>The decoding of complex shrimp genome reveals the adaptation for benthos swimmer, frequently molting mechanism and breeding impact on genome.</title>
        <authorList>
            <person name="Sun Y."/>
            <person name="Gao Y."/>
            <person name="Yu Y."/>
        </authorList>
    </citation>
    <scope>NUCLEOTIDE SEQUENCE [LARGE SCALE GENOMIC DNA]</scope>
    <source>
        <tissue evidence="13">Muscle</tissue>
    </source>
</reference>
<dbReference type="PROSITE" id="PS00010">
    <property type="entry name" value="ASX_HYDROXYL"/>
    <property type="match status" value="2"/>
</dbReference>
<evidence type="ECO:0000256" key="5">
    <source>
        <dbReference type="ARBA" id="ARBA00022729"/>
    </source>
</evidence>
<keyword evidence="3" id="KW-0272">Extracellular matrix</keyword>
<dbReference type="EMBL" id="QCYY01000675">
    <property type="protein sequence ID" value="ROT83517.1"/>
    <property type="molecule type" value="Genomic_DNA"/>
</dbReference>
<dbReference type="InterPro" id="IPR009030">
    <property type="entry name" value="Growth_fac_rcpt_cys_sf"/>
</dbReference>
<keyword evidence="9" id="KW-0325">Glycoprotein</keyword>
<dbReference type="PANTHER" id="PTHR24034">
    <property type="entry name" value="EGF-LIKE DOMAIN-CONTAINING PROTEIN"/>
    <property type="match status" value="1"/>
</dbReference>
<dbReference type="SMART" id="SM00181">
    <property type="entry name" value="EGF"/>
    <property type="match status" value="3"/>
</dbReference>
<evidence type="ECO:0000259" key="12">
    <source>
        <dbReference type="PROSITE" id="PS50026"/>
    </source>
</evidence>
<keyword evidence="5 11" id="KW-0732">Signal</keyword>
<dbReference type="CDD" id="cd00054">
    <property type="entry name" value="EGF_CA"/>
    <property type="match status" value="3"/>
</dbReference>
<dbReference type="InterPro" id="IPR000742">
    <property type="entry name" value="EGF"/>
</dbReference>
<evidence type="ECO:0000256" key="3">
    <source>
        <dbReference type="ARBA" id="ARBA00022530"/>
    </source>
</evidence>
<feature type="chain" id="PRO_5018791491" evidence="11">
    <location>
        <begin position="45"/>
        <end position="299"/>
    </location>
</feature>
<evidence type="ECO:0000256" key="2">
    <source>
        <dbReference type="ARBA" id="ARBA00022525"/>
    </source>
</evidence>
<dbReference type="FunFam" id="2.10.25.10:FF:000210">
    <property type="entry name" value="Hemicentin 1"/>
    <property type="match status" value="1"/>
</dbReference>
<comment type="caution">
    <text evidence="13">The sequence shown here is derived from an EMBL/GenBank/DDBJ whole genome shotgun (WGS) entry which is preliminary data.</text>
</comment>
<evidence type="ECO:0000256" key="9">
    <source>
        <dbReference type="ARBA" id="ARBA00023180"/>
    </source>
</evidence>
<evidence type="ECO:0000256" key="7">
    <source>
        <dbReference type="ARBA" id="ARBA00022837"/>
    </source>
</evidence>
<evidence type="ECO:0000256" key="11">
    <source>
        <dbReference type="SAM" id="SignalP"/>
    </source>
</evidence>
<comment type="caution">
    <text evidence="10">Lacks conserved residue(s) required for the propagation of feature annotation.</text>
</comment>
<dbReference type="SUPFAM" id="SSF57184">
    <property type="entry name" value="Growth factor receptor domain"/>
    <property type="match status" value="1"/>
</dbReference>
<organism evidence="13 14">
    <name type="scientific">Penaeus vannamei</name>
    <name type="common">Whiteleg shrimp</name>
    <name type="synonym">Litopenaeus vannamei</name>
    <dbReference type="NCBI Taxonomy" id="6689"/>
    <lineage>
        <taxon>Eukaryota</taxon>
        <taxon>Metazoa</taxon>
        <taxon>Ecdysozoa</taxon>
        <taxon>Arthropoda</taxon>
        <taxon>Crustacea</taxon>
        <taxon>Multicrustacea</taxon>
        <taxon>Malacostraca</taxon>
        <taxon>Eumalacostraca</taxon>
        <taxon>Eucarida</taxon>
        <taxon>Decapoda</taxon>
        <taxon>Dendrobranchiata</taxon>
        <taxon>Penaeoidea</taxon>
        <taxon>Penaeidae</taxon>
        <taxon>Penaeus</taxon>
    </lineage>
</organism>
<dbReference type="PROSITE" id="PS50026">
    <property type="entry name" value="EGF_3"/>
    <property type="match status" value="2"/>
</dbReference>
<dbReference type="SMART" id="SM00179">
    <property type="entry name" value="EGF_CA"/>
    <property type="match status" value="3"/>
</dbReference>
<keyword evidence="14" id="KW-1185">Reference proteome</keyword>
<reference evidence="13 14" key="1">
    <citation type="submission" date="2018-04" db="EMBL/GenBank/DDBJ databases">
        <authorList>
            <person name="Zhang X."/>
            <person name="Yuan J."/>
            <person name="Li F."/>
            <person name="Xiang J."/>
        </authorList>
    </citation>
    <scope>NUCLEOTIDE SEQUENCE [LARGE SCALE GENOMIC DNA]</scope>
    <source>
        <tissue evidence="13">Muscle</tissue>
    </source>
</reference>
<evidence type="ECO:0000256" key="1">
    <source>
        <dbReference type="ARBA" id="ARBA00004498"/>
    </source>
</evidence>
<dbReference type="Gene3D" id="2.10.25.10">
    <property type="entry name" value="Laminin"/>
    <property type="match status" value="3"/>
</dbReference>
<sequence length="299" mass="33373">MALLPGLPDPTLEPVRRPHFRETRVKRTSLLMLLLMVMAGGSGGVRDGHIDECAEQISGCHFTQTCSNTWGSYHCTCPRGFSSSGPGQPCLDVNECTLPERCQHRCENTIGSFMCLCPPGYRLNANRRTCDDINECREQDVQCGRDQLCFNLRGSYKCVSAPCPPEYQRDPATGSCILDCRWGKNNCPPGVTYAHILAFKTASLPAGIQAYQDLVRLMAYDQHGSLVPQTLFSIIENETGVAFRIRLEGGKGILSTLDPLAAGREYRMVVEAVSYDEVEHFIKYSTRFIIFLHISQYPY</sequence>
<feature type="disulfide bond" evidence="10">
    <location>
        <begin position="96"/>
        <end position="106"/>
    </location>
</feature>
<dbReference type="STRING" id="6689.A0A3R7QYK8"/>
<dbReference type="InterPro" id="IPR000152">
    <property type="entry name" value="EGF-type_Asp/Asn_hydroxyl_site"/>
</dbReference>
<accession>A0A3R7QYK8</accession>
<dbReference type="PANTHER" id="PTHR24034:SF89">
    <property type="entry name" value="COMPLEMENT COMPONENT C1Q RECEPTOR"/>
    <property type="match status" value="1"/>
</dbReference>
<comment type="subcellular location">
    <subcellularLocation>
        <location evidence="1">Secreted</location>
        <location evidence="1">Extracellular space</location>
        <location evidence="1">Extracellular matrix</location>
    </subcellularLocation>
</comment>
<dbReference type="GO" id="GO:0005509">
    <property type="term" value="F:calcium ion binding"/>
    <property type="evidence" value="ECO:0007669"/>
    <property type="project" value="InterPro"/>
</dbReference>
<keyword evidence="2" id="KW-0964">Secreted</keyword>
<evidence type="ECO:0000256" key="6">
    <source>
        <dbReference type="ARBA" id="ARBA00022737"/>
    </source>
</evidence>
<dbReference type="OrthoDB" id="10045365at2759"/>
<keyword evidence="6" id="KW-0677">Repeat</keyword>
<dbReference type="InterPro" id="IPR050751">
    <property type="entry name" value="ECM_structural_protein"/>
</dbReference>
<evidence type="ECO:0000313" key="14">
    <source>
        <dbReference type="Proteomes" id="UP000283509"/>
    </source>
</evidence>
<gene>
    <name evidence="13" type="ORF">C7M84_023313</name>
</gene>
<dbReference type="PROSITE" id="PS01187">
    <property type="entry name" value="EGF_CA"/>
    <property type="match status" value="1"/>
</dbReference>